<evidence type="ECO:0000256" key="4">
    <source>
        <dbReference type="ARBA" id="ARBA00022692"/>
    </source>
</evidence>
<evidence type="ECO:0000256" key="9">
    <source>
        <dbReference type="HAMAP-Rule" id="MF_01463"/>
    </source>
</evidence>
<evidence type="ECO:0000259" key="11">
    <source>
        <dbReference type="PROSITE" id="PS50198"/>
    </source>
</evidence>
<organism evidence="12 13">
    <name type="scientific">Candidatus Buchananbacteria bacterium CG10_big_fil_rev_8_21_14_0_10_33_19</name>
    <dbReference type="NCBI Taxonomy" id="1974525"/>
    <lineage>
        <taxon>Bacteria</taxon>
        <taxon>Candidatus Buchananiibacteriota</taxon>
    </lineage>
</organism>
<evidence type="ECO:0000256" key="7">
    <source>
        <dbReference type="ARBA" id="ARBA00023010"/>
    </source>
</evidence>
<accession>A0A2H0W5P6</accession>
<proteinExistence type="inferred from homology"/>
<gene>
    <name evidence="9 12" type="primary">secD</name>
    <name evidence="12" type="ORF">COT80_04145</name>
</gene>
<dbReference type="Pfam" id="PF13616">
    <property type="entry name" value="Rotamase_3"/>
    <property type="match status" value="1"/>
</dbReference>
<protein>
    <recommendedName>
        <fullName evidence="9">Protein translocase subunit SecD</fullName>
    </recommendedName>
</protein>
<dbReference type="PANTHER" id="PTHR30081:SF1">
    <property type="entry name" value="PROTEIN TRANSLOCASE SUBUNIT SECD"/>
    <property type="match status" value="1"/>
</dbReference>
<evidence type="ECO:0000313" key="13">
    <source>
        <dbReference type="Proteomes" id="UP000229056"/>
    </source>
</evidence>
<dbReference type="InterPro" id="IPR048634">
    <property type="entry name" value="SecD_SecF_C"/>
</dbReference>
<evidence type="ECO:0000256" key="10">
    <source>
        <dbReference type="PROSITE-ProRule" id="PRU00278"/>
    </source>
</evidence>
<dbReference type="InterPro" id="IPR022646">
    <property type="entry name" value="SecD/SecF_CS"/>
</dbReference>
<dbReference type="NCBIfam" id="TIGR00916">
    <property type="entry name" value="2A0604s01"/>
    <property type="match status" value="1"/>
</dbReference>
<dbReference type="InterPro" id="IPR048631">
    <property type="entry name" value="SecD_1st"/>
</dbReference>
<dbReference type="HAMAP" id="MF_01463_B">
    <property type="entry name" value="SecD_B"/>
    <property type="match status" value="1"/>
</dbReference>
<dbReference type="InterPro" id="IPR000297">
    <property type="entry name" value="PPIase_PpiC"/>
</dbReference>
<dbReference type="Gene3D" id="3.30.70.3400">
    <property type="match status" value="1"/>
</dbReference>
<sequence length="607" mass="66618">MKENKFKNFFTPGPRGKLRWSVFAIAVLFVAMLFVNLIGSNNIVTKVLDNILSKTPVVDNLKIWPQIEVNQSDGTKNLKFKNIRDIDLVTYGFPFKLGLDLRGGAHLVYEADVSQISSTERSNALSGVRDVIERRVNAFGVSEPIIQTNQVGDKWRVIVELAGVTDINEAIRLIGETPLLEFKEENPTASQLTVDQQAELDKLNIEVRDKAQSVLDQILAGGDFAKLAQENSEDEGSKDNGGFYTGVKKGTFVPEYEEVLFNKLKSGEVYSQLVQSQFGYHIIKKETVSGEGEDLAIDTRHILFKTKTATDIGVVLEPDWKTTTLTGKQLKRASVELAPNSGVPQVSLEFDSEGADLFAELTKKNAGKLLAIFLDGQPISIPRVNEPILSGQAVISGSFTLQDAKLLAQRLNAGALPVPIELISQTTVGATLGNDSVQKSLVAGFWGLILVAIFMILYYRLPGLLAVKALLIYTVIILALFKLIPVTLTLAGIAGFILSIGMAVDANVLIFERLKEELRAGRDLTTAVEQGFRRAWSSIRDSNISSLITCAILFWFGSSIIKGFALTLAIGTLVSMFSAITITRQVLRLIAKWKISHGDWLYGVKIK</sequence>
<dbReference type="Pfam" id="PF02355">
    <property type="entry name" value="SecD_SecF_C"/>
    <property type="match status" value="1"/>
</dbReference>
<feature type="transmembrane region" description="Helical" evidence="9">
    <location>
        <begin position="441"/>
        <end position="458"/>
    </location>
</feature>
<dbReference type="InterPro" id="IPR022813">
    <property type="entry name" value="SecD/SecF_arch_bac"/>
</dbReference>
<dbReference type="NCBIfam" id="TIGR01129">
    <property type="entry name" value="secD"/>
    <property type="match status" value="1"/>
</dbReference>
<keyword evidence="3 9" id="KW-1003">Cell membrane</keyword>
<keyword evidence="8 9" id="KW-0472">Membrane</keyword>
<dbReference type="Gene3D" id="3.30.1360.200">
    <property type="match status" value="1"/>
</dbReference>
<evidence type="ECO:0000256" key="1">
    <source>
        <dbReference type="ARBA" id="ARBA00004651"/>
    </source>
</evidence>
<dbReference type="Gene3D" id="1.20.1640.10">
    <property type="entry name" value="Multidrug efflux transporter AcrB transmembrane domain"/>
    <property type="match status" value="1"/>
</dbReference>
<dbReference type="Proteomes" id="UP000229056">
    <property type="component" value="Unassembled WGS sequence"/>
</dbReference>
<dbReference type="InterPro" id="IPR055344">
    <property type="entry name" value="SecD_SecF_C_bact"/>
</dbReference>
<reference evidence="13" key="1">
    <citation type="submission" date="2017-09" db="EMBL/GenBank/DDBJ databases">
        <title>Depth-based differentiation of microbial function through sediment-hosted aquifers and enrichment of novel symbionts in the deep terrestrial subsurface.</title>
        <authorList>
            <person name="Probst A.J."/>
            <person name="Ladd B."/>
            <person name="Jarett J.K."/>
            <person name="Geller-Mcgrath D.E."/>
            <person name="Sieber C.M.K."/>
            <person name="Emerson J.B."/>
            <person name="Anantharaman K."/>
            <person name="Thomas B.C."/>
            <person name="Malmstrom R."/>
            <person name="Stieglmeier M."/>
            <person name="Klingl A."/>
            <person name="Woyke T."/>
            <person name="Ryan C.M."/>
            <person name="Banfield J.F."/>
        </authorList>
    </citation>
    <scope>NUCLEOTIDE SEQUENCE [LARGE SCALE GENOMIC DNA]</scope>
</reference>
<dbReference type="InterPro" id="IPR005791">
    <property type="entry name" value="SecD"/>
</dbReference>
<keyword evidence="5 9" id="KW-0653">Protein transport</keyword>
<evidence type="ECO:0000256" key="3">
    <source>
        <dbReference type="ARBA" id="ARBA00022475"/>
    </source>
</evidence>
<keyword evidence="10" id="KW-0413">Isomerase</keyword>
<evidence type="ECO:0000256" key="6">
    <source>
        <dbReference type="ARBA" id="ARBA00022989"/>
    </source>
</evidence>
<keyword evidence="2 9" id="KW-0813">Transport</keyword>
<feature type="transmembrane region" description="Helical" evidence="9">
    <location>
        <begin position="465"/>
        <end position="484"/>
    </location>
</feature>
<dbReference type="GO" id="GO:0006605">
    <property type="term" value="P:protein targeting"/>
    <property type="evidence" value="ECO:0007669"/>
    <property type="project" value="UniProtKB-UniRule"/>
</dbReference>
<feature type="transmembrane region" description="Helical" evidence="9">
    <location>
        <begin position="490"/>
        <end position="511"/>
    </location>
</feature>
<evidence type="ECO:0000256" key="2">
    <source>
        <dbReference type="ARBA" id="ARBA00022448"/>
    </source>
</evidence>
<keyword evidence="7 9" id="KW-0811">Translocation</keyword>
<evidence type="ECO:0000256" key="5">
    <source>
        <dbReference type="ARBA" id="ARBA00022927"/>
    </source>
</evidence>
<feature type="transmembrane region" description="Helical" evidence="9">
    <location>
        <begin position="20"/>
        <end position="39"/>
    </location>
</feature>
<dbReference type="Pfam" id="PF22599">
    <property type="entry name" value="SecDF_P1_head"/>
    <property type="match status" value="1"/>
</dbReference>
<dbReference type="PROSITE" id="PS50198">
    <property type="entry name" value="PPIC_PPIASE_2"/>
    <property type="match status" value="1"/>
</dbReference>
<dbReference type="InterPro" id="IPR046357">
    <property type="entry name" value="PPIase_dom_sf"/>
</dbReference>
<evidence type="ECO:0000256" key="8">
    <source>
        <dbReference type="ARBA" id="ARBA00023136"/>
    </source>
</evidence>
<feature type="domain" description="PpiC" evidence="11">
    <location>
        <begin position="184"/>
        <end position="287"/>
    </location>
</feature>
<dbReference type="SUPFAM" id="SSF54534">
    <property type="entry name" value="FKBP-like"/>
    <property type="match status" value="1"/>
</dbReference>
<keyword evidence="4 9" id="KW-0812">Transmembrane</keyword>
<comment type="subcellular location">
    <subcellularLocation>
        <location evidence="1 9">Cell membrane</location>
        <topology evidence="1 9">Multi-pass membrane protein</topology>
    </subcellularLocation>
</comment>
<dbReference type="GO" id="GO:0043952">
    <property type="term" value="P:protein transport by the Sec complex"/>
    <property type="evidence" value="ECO:0007669"/>
    <property type="project" value="UniProtKB-UniRule"/>
</dbReference>
<dbReference type="Pfam" id="PF07549">
    <property type="entry name" value="Sec_GG"/>
    <property type="match status" value="1"/>
</dbReference>
<dbReference type="Gene3D" id="3.10.50.40">
    <property type="match status" value="1"/>
</dbReference>
<keyword evidence="6 9" id="KW-1133">Transmembrane helix</keyword>
<evidence type="ECO:0000313" key="12">
    <source>
        <dbReference type="EMBL" id="PIS05931.1"/>
    </source>
</evidence>
<dbReference type="GO" id="GO:0015450">
    <property type="term" value="F:protein-transporting ATPase activity"/>
    <property type="evidence" value="ECO:0007669"/>
    <property type="project" value="InterPro"/>
</dbReference>
<dbReference type="GO" id="GO:0005886">
    <property type="term" value="C:plasma membrane"/>
    <property type="evidence" value="ECO:0007669"/>
    <property type="project" value="UniProtKB-SubCell"/>
</dbReference>
<dbReference type="AlphaFoldDB" id="A0A2H0W5P6"/>
<comment type="caution">
    <text evidence="12">The sequence shown here is derived from an EMBL/GenBank/DDBJ whole genome shotgun (WGS) entry which is preliminary data.</text>
</comment>
<dbReference type="PANTHER" id="PTHR30081">
    <property type="entry name" value="PROTEIN-EXPORT MEMBRANE PROTEIN SEC"/>
    <property type="match status" value="1"/>
</dbReference>
<comment type="similarity">
    <text evidence="9">Belongs to the SecD/SecF family. SecD subfamily.</text>
</comment>
<comment type="function">
    <text evidence="9">Part of the Sec protein translocase complex. Interacts with the SecYEG preprotein conducting channel. SecDF uses the proton motive force (PMF) to complete protein translocation after the ATP-dependent function of SecA.</text>
</comment>
<dbReference type="FunFam" id="1.20.1640.10:FF:000004">
    <property type="entry name" value="Protein translocase subunit SecD"/>
    <property type="match status" value="1"/>
</dbReference>
<dbReference type="GO" id="GO:0003755">
    <property type="term" value="F:peptidyl-prolyl cis-trans isomerase activity"/>
    <property type="evidence" value="ECO:0007669"/>
    <property type="project" value="UniProtKB-KW"/>
</dbReference>
<comment type="subunit">
    <text evidence="9">Forms a complex with SecF. Part of the essential Sec protein translocation apparatus which comprises SecA, SecYEG and auxiliary proteins SecDF. Other proteins may also be involved.</text>
</comment>
<dbReference type="SUPFAM" id="SSF82866">
    <property type="entry name" value="Multidrug efflux transporter AcrB transmembrane domain"/>
    <property type="match status" value="1"/>
</dbReference>
<name>A0A2H0W5P6_9BACT</name>
<dbReference type="GO" id="GO:0065002">
    <property type="term" value="P:intracellular protein transmembrane transport"/>
    <property type="evidence" value="ECO:0007669"/>
    <property type="project" value="UniProtKB-UniRule"/>
</dbReference>
<dbReference type="Pfam" id="PF21760">
    <property type="entry name" value="SecD_1st"/>
    <property type="match status" value="1"/>
</dbReference>
<keyword evidence="10" id="KW-0697">Rotamase</keyword>
<feature type="transmembrane region" description="Helical" evidence="9">
    <location>
        <begin position="567"/>
        <end position="587"/>
    </location>
</feature>
<dbReference type="EMBL" id="PEZY01000012">
    <property type="protein sequence ID" value="PIS05931.1"/>
    <property type="molecule type" value="Genomic_DNA"/>
</dbReference>
<feature type="transmembrane region" description="Helical" evidence="9">
    <location>
        <begin position="543"/>
        <end position="561"/>
    </location>
</feature>
<dbReference type="InterPro" id="IPR054384">
    <property type="entry name" value="SecDF_P1_head"/>
</dbReference>